<dbReference type="AlphaFoldDB" id="A0A9P9FBZ8"/>
<sequence>MLFIYLLGFFGAVDRAFATATTCPATKTARRATRRHASDMIYGEAQTCSGECMAKRDASEYLKHEEESTMATSTTSKPPNSTTQQSSFCDAKASSLRTGAVSKLGALLHPLVPRADPTDLGGPNVELAENKAISLDFSSSMSTQKLFDTSIKSSRETSTRISLGTTVTITNTRNPWQTGLPGFGPGTPVAPVSDPPSSSSLSSSTTQLPSASTSAPPPFVVPALSKGKIIGVVVGVIAVLFAAAMLVLLCRRFVVSRRKRPPSPPLDTQLVGFPYPAPRLSPPWCSMIPGGRVMQDTQTLAPNEHTAMTDIRGCDRCYHVVPTRHQGGMARSRVKHECTCAPQRSSVSELGFSENRMSRSTIDDILSGYASSGEERDHARQAKG</sequence>
<evidence type="ECO:0000256" key="2">
    <source>
        <dbReference type="SAM" id="Phobius"/>
    </source>
</evidence>
<keyword evidence="2" id="KW-0812">Transmembrane</keyword>
<evidence type="ECO:0000256" key="3">
    <source>
        <dbReference type="SAM" id="SignalP"/>
    </source>
</evidence>
<reference evidence="4" key="1">
    <citation type="journal article" date="2021" name="Nat. Commun.">
        <title>Genetic determinants of endophytism in the Arabidopsis root mycobiome.</title>
        <authorList>
            <person name="Mesny F."/>
            <person name="Miyauchi S."/>
            <person name="Thiergart T."/>
            <person name="Pickel B."/>
            <person name="Atanasova L."/>
            <person name="Karlsson M."/>
            <person name="Huettel B."/>
            <person name="Barry K.W."/>
            <person name="Haridas S."/>
            <person name="Chen C."/>
            <person name="Bauer D."/>
            <person name="Andreopoulos W."/>
            <person name="Pangilinan J."/>
            <person name="LaButti K."/>
            <person name="Riley R."/>
            <person name="Lipzen A."/>
            <person name="Clum A."/>
            <person name="Drula E."/>
            <person name="Henrissat B."/>
            <person name="Kohler A."/>
            <person name="Grigoriev I.V."/>
            <person name="Martin F.M."/>
            <person name="Hacquard S."/>
        </authorList>
    </citation>
    <scope>NUCLEOTIDE SEQUENCE</scope>
    <source>
        <strain evidence="4">MPI-CAGE-AT-0021</strain>
    </source>
</reference>
<keyword evidence="2" id="KW-1133">Transmembrane helix</keyword>
<dbReference type="OrthoDB" id="10602517at2759"/>
<evidence type="ECO:0000256" key="1">
    <source>
        <dbReference type="SAM" id="MobiDB-lite"/>
    </source>
</evidence>
<dbReference type="EMBL" id="JAGMUU010000003">
    <property type="protein sequence ID" value="KAH7157752.1"/>
    <property type="molecule type" value="Genomic_DNA"/>
</dbReference>
<proteinExistence type="predicted"/>
<feature type="transmembrane region" description="Helical" evidence="2">
    <location>
        <begin position="229"/>
        <end position="250"/>
    </location>
</feature>
<gene>
    <name evidence="4" type="ORF">B0J13DRAFT_520473</name>
</gene>
<protein>
    <recommendedName>
        <fullName evidence="6">Mid2 domain-containing protein</fullName>
    </recommendedName>
</protein>
<name>A0A9P9FBZ8_9HYPO</name>
<feature type="signal peptide" evidence="3">
    <location>
        <begin position="1"/>
        <end position="18"/>
    </location>
</feature>
<feature type="compositionally biased region" description="Low complexity" evidence="1">
    <location>
        <begin position="69"/>
        <end position="87"/>
    </location>
</feature>
<evidence type="ECO:0000313" key="5">
    <source>
        <dbReference type="Proteomes" id="UP000717696"/>
    </source>
</evidence>
<keyword evidence="3" id="KW-0732">Signal</keyword>
<dbReference type="Proteomes" id="UP000717696">
    <property type="component" value="Unassembled WGS sequence"/>
</dbReference>
<feature type="chain" id="PRO_5040400881" description="Mid2 domain-containing protein" evidence="3">
    <location>
        <begin position="19"/>
        <end position="384"/>
    </location>
</feature>
<keyword evidence="2" id="KW-0472">Membrane</keyword>
<feature type="compositionally biased region" description="Low complexity" evidence="1">
    <location>
        <begin position="187"/>
        <end position="214"/>
    </location>
</feature>
<comment type="caution">
    <text evidence="4">The sequence shown here is derived from an EMBL/GenBank/DDBJ whole genome shotgun (WGS) entry which is preliminary data.</text>
</comment>
<evidence type="ECO:0008006" key="6">
    <source>
        <dbReference type="Google" id="ProtNLM"/>
    </source>
</evidence>
<feature type="region of interest" description="Disordered" evidence="1">
    <location>
        <begin position="171"/>
        <end position="216"/>
    </location>
</feature>
<accession>A0A9P9FBZ8</accession>
<feature type="region of interest" description="Disordered" evidence="1">
    <location>
        <begin position="61"/>
        <end position="87"/>
    </location>
</feature>
<keyword evidence="5" id="KW-1185">Reference proteome</keyword>
<evidence type="ECO:0000313" key="4">
    <source>
        <dbReference type="EMBL" id="KAH7157752.1"/>
    </source>
</evidence>
<organism evidence="4 5">
    <name type="scientific">Dactylonectria estremocensis</name>
    <dbReference type="NCBI Taxonomy" id="1079267"/>
    <lineage>
        <taxon>Eukaryota</taxon>
        <taxon>Fungi</taxon>
        <taxon>Dikarya</taxon>
        <taxon>Ascomycota</taxon>
        <taxon>Pezizomycotina</taxon>
        <taxon>Sordariomycetes</taxon>
        <taxon>Hypocreomycetidae</taxon>
        <taxon>Hypocreales</taxon>
        <taxon>Nectriaceae</taxon>
        <taxon>Dactylonectria</taxon>
    </lineage>
</organism>